<accession>D4B2F1</accession>
<feature type="compositionally biased region" description="Basic residues" evidence="6">
    <location>
        <begin position="788"/>
        <end position="803"/>
    </location>
</feature>
<sequence length="803" mass="90390">MRLLLDGSTDCKAKIKKFRFFFFFFFFSILLFSLLDIKHRDDEANDWTMAENNKRRRLSASGSFKMDENVRTGSVAAEKTVPDAEQAPAKERKTRTLFVRSLPTTATTESLTEYFSQSYPLKHATVVLDPQTKQSKGYGFVTFTDHEDAQSAARELNNSVFEGKKIKIELAEPRHREIDEKAGKSVPSSAPSKAKELKEKRRLESLPPKLIIRNLPWSITEPQHLELLFRSYGKIKHAVVPKKGSRVAGFGFVVMRGRKNAERAIEGVNGKEVDGRTLAVDWAVEKDEWENMNKAAEESDGKQEAGDSEEAVAENEHLDVVDDGESDAISEDEEDGGVELGNEDEDEDISMGDAEDDEQEEEEEDDRNASTIFIRNLPFSATDETLHEHFSKFGPVRYARVVLDPATERPKGTAFVCFYKAEDASSCIREAPRDVDPSRSKDPRHKAATRQLHSVLEDESNDPTGKYTMDGRVLQVSQAVSRTEAGRLEEEGHTRREARDHDKRRLFLLSEGTIPSNSPLYAKLSETERRMREASAKQRQKLVKSNPMLHVSLTRLSVRNLPRHIDSKALKALAREAVVGFAKDVKNGLRKPISWEESRRSAALMKEADHLRKAQKKGIVKQAKVVFEGKDGSKMSEKSGAGRSRGYGFIEYATHRNSLMGLRWLNGHAIEASASAPNADPADRKKRLIVEFALENAQVVNRRREREMNIRKAATEANGEEGPQRGIKRSRDENDEKQSKRPRAGNGSKSNLKGAKNGKGPAGKPEQKAEKAPEKASSTEKNNDIAKRNRIIARKRMLRRNKK</sequence>
<evidence type="ECO:0000256" key="4">
    <source>
        <dbReference type="ARBA" id="ARBA00023242"/>
    </source>
</evidence>
<feature type="compositionally biased region" description="Basic and acidic residues" evidence="6">
    <location>
        <begin position="174"/>
        <end position="183"/>
    </location>
</feature>
<feature type="transmembrane region" description="Helical" evidence="7">
    <location>
        <begin position="20"/>
        <end position="37"/>
    </location>
</feature>
<dbReference type="PANTHER" id="PTHR48039">
    <property type="entry name" value="RNA-BINDING MOTIF PROTEIN 14B"/>
    <property type="match status" value="1"/>
</dbReference>
<feature type="compositionally biased region" description="Low complexity" evidence="6">
    <location>
        <begin position="753"/>
        <end position="764"/>
    </location>
</feature>
<evidence type="ECO:0000313" key="9">
    <source>
        <dbReference type="EMBL" id="EFE30517.1"/>
    </source>
</evidence>
<feature type="domain" description="RRM" evidence="8">
    <location>
        <begin position="554"/>
        <end position="695"/>
    </location>
</feature>
<feature type="compositionally biased region" description="Acidic residues" evidence="6">
    <location>
        <begin position="321"/>
        <end position="366"/>
    </location>
</feature>
<dbReference type="InterPro" id="IPR035979">
    <property type="entry name" value="RBD_domain_sf"/>
</dbReference>
<dbReference type="EMBL" id="ABSU01000029">
    <property type="protein sequence ID" value="EFE30517.1"/>
    <property type="molecule type" value="Genomic_DNA"/>
</dbReference>
<dbReference type="InterPro" id="IPR000504">
    <property type="entry name" value="RRM_dom"/>
</dbReference>
<feature type="region of interest" description="Disordered" evidence="6">
    <location>
        <begin position="432"/>
        <end position="468"/>
    </location>
</feature>
<feature type="domain" description="RRM" evidence="8">
    <location>
        <begin position="208"/>
        <end position="285"/>
    </location>
</feature>
<dbReference type="InterPro" id="IPR012677">
    <property type="entry name" value="Nucleotide-bd_a/b_plait_sf"/>
</dbReference>
<dbReference type="InterPro" id="IPR034809">
    <property type="entry name" value="Nop4_RRM4"/>
</dbReference>
<feature type="compositionally biased region" description="Basic and acidic residues" evidence="6">
    <location>
        <begin position="432"/>
        <end position="441"/>
    </location>
</feature>
<dbReference type="RefSeq" id="XP_003011157.1">
    <property type="nucleotide sequence ID" value="XM_003011111.1"/>
</dbReference>
<dbReference type="KEGG" id="abe:ARB_02679"/>
<organism evidence="9 10">
    <name type="scientific">Arthroderma benhamiae (strain ATCC MYA-4681 / CBS 112371)</name>
    <name type="common">Trichophyton mentagrophytes</name>
    <dbReference type="NCBI Taxonomy" id="663331"/>
    <lineage>
        <taxon>Eukaryota</taxon>
        <taxon>Fungi</taxon>
        <taxon>Dikarya</taxon>
        <taxon>Ascomycota</taxon>
        <taxon>Pezizomycotina</taxon>
        <taxon>Eurotiomycetes</taxon>
        <taxon>Eurotiomycetidae</taxon>
        <taxon>Onygenales</taxon>
        <taxon>Arthrodermataceae</taxon>
        <taxon>Trichophyton</taxon>
    </lineage>
</organism>
<keyword evidence="7" id="KW-0812">Transmembrane</keyword>
<dbReference type="SUPFAM" id="SSF54928">
    <property type="entry name" value="RNA-binding domain, RBD"/>
    <property type="match status" value="4"/>
</dbReference>
<feature type="compositionally biased region" description="Basic and acidic residues" evidence="6">
    <location>
        <begin position="765"/>
        <end position="787"/>
    </location>
</feature>
<evidence type="ECO:0000256" key="1">
    <source>
        <dbReference type="ARBA" id="ARBA00004123"/>
    </source>
</evidence>
<dbReference type="CDD" id="cd12676">
    <property type="entry name" value="RRM3_Nop4p"/>
    <property type="match status" value="1"/>
</dbReference>
<evidence type="ECO:0000256" key="2">
    <source>
        <dbReference type="ARBA" id="ARBA00022737"/>
    </source>
</evidence>
<comment type="caution">
    <text evidence="9">The sequence shown here is derived from an EMBL/GenBank/DDBJ whole genome shotgun (WGS) entry which is preliminary data.</text>
</comment>
<keyword evidence="7" id="KW-1133">Transmembrane helix</keyword>
<dbReference type="PANTHER" id="PTHR48039:SF5">
    <property type="entry name" value="RNA-BINDING PROTEIN 28"/>
    <property type="match status" value="1"/>
</dbReference>
<feature type="compositionally biased region" description="Basic and acidic residues" evidence="6">
    <location>
        <begin position="729"/>
        <end position="739"/>
    </location>
</feature>
<feature type="region of interest" description="Disordered" evidence="6">
    <location>
        <begin position="174"/>
        <end position="200"/>
    </location>
</feature>
<evidence type="ECO:0000256" key="5">
    <source>
        <dbReference type="PROSITE-ProRule" id="PRU00176"/>
    </source>
</evidence>
<dbReference type="Proteomes" id="UP000008866">
    <property type="component" value="Unassembled WGS sequence"/>
</dbReference>
<feature type="compositionally biased region" description="Basic and acidic residues" evidence="6">
    <location>
        <begin position="294"/>
        <end position="305"/>
    </location>
</feature>
<keyword evidence="3 5" id="KW-0694">RNA-binding</keyword>
<dbReference type="GeneID" id="9523812"/>
<dbReference type="OMA" id="FTHRHAL"/>
<keyword evidence="2" id="KW-0677">Repeat</keyword>
<dbReference type="CDD" id="cd12677">
    <property type="entry name" value="RRM4_Nop4p"/>
    <property type="match status" value="1"/>
</dbReference>
<keyword evidence="10" id="KW-1185">Reference proteome</keyword>
<evidence type="ECO:0000256" key="7">
    <source>
        <dbReference type="SAM" id="Phobius"/>
    </source>
</evidence>
<dbReference type="HOGENOM" id="CLU_011608_3_0_1"/>
<dbReference type="InterPro" id="IPR034808">
    <property type="entry name" value="Nop4p_RRM3"/>
</dbReference>
<evidence type="ECO:0000259" key="8">
    <source>
        <dbReference type="PROSITE" id="PS50102"/>
    </source>
</evidence>
<dbReference type="STRING" id="663331.D4B2F1"/>
<evidence type="ECO:0000313" key="10">
    <source>
        <dbReference type="Proteomes" id="UP000008866"/>
    </source>
</evidence>
<dbReference type="PROSITE" id="PS50102">
    <property type="entry name" value="RRM"/>
    <property type="match status" value="4"/>
</dbReference>
<name>D4B2F1_ARTBC</name>
<dbReference type="eggNOG" id="KOG0127">
    <property type="taxonomic scope" value="Eukaryota"/>
</dbReference>
<keyword evidence="4" id="KW-0539">Nucleus</keyword>
<keyword evidence="7" id="KW-0472">Membrane</keyword>
<feature type="domain" description="RRM" evidence="8">
    <location>
        <begin position="95"/>
        <end position="173"/>
    </location>
</feature>
<comment type="subcellular location">
    <subcellularLocation>
        <location evidence="1">Nucleus</location>
    </subcellularLocation>
</comment>
<feature type="region of interest" description="Disordered" evidence="6">
    <location>
        <begin position="294"/>
        <end position="371"/>
    </location>
</feature>
<dbReference type="GO" id="GO:0005730">
    <property type="term" value="C:nucleolus"/>
    <property type="evidence" value="ECO:0007669"/>
    <property type="project" value="TreeGrafter"/>
</dbReference>
<dbReference type="SMART" id="SM00360">
    <property type="entry name" value="RRM"/>
    <property type="match status" value="4"/>
</dbReference>
<evidence type="ECO:0000256" key="3">
    <source>
        <dbReference type="ARBA" id="ARBA00022884"/>
    </source>
</evidence>
<reference evidence="10" key="1">
    <citation type="journal article" date="2011" name="Genome Biol.">
        <title>Comparative and functional genomics provide insights into the pathogenicity of dermatophytic fungi.</title>
        <authorList>
            <person name="Burmester A."/>
            <person name="Shelest E."/>
            <person name="Gloeckner G."/>
            <person name="Heddergott C."/>
            <person name="Schindler S."/>
            <person name="Staib P."/>
            <person name="Heidel A."/>
            <person name="Felder M."/>
            <person name="Petzold A."/>
            <person name="Szafranski K."/>
            <person name="Feuermann M."/>
            <person name="Pedruzzi I."/>
            <person name="Priebe S."/>
            <person name="Groth M."/>
            <person name="Winkler R."/>
            <person name="Li W."/>
            <person name="Kniemeyer O."/>
            <person name="Schroeckh V."/>
            <person name="Hertweck C."/>
            <person name="Hube B."/>
            <person name="White T.C."/>
            <person name="Platzer M."/>
            <person name="Guthke R."/>
            <person name="Heitman J."/>
            <person name="Woestemeyer J."/>
            <person name="Zipfel P.F."/>
            <person name="Monod M."/>
            <person name="Brakhage A.A."/>
        </authorList>
    </citation>
    <scope>NUCLEOTIDE SEQUENCE [LARGE SCALE GENOMIC DNA]</scope>
    <source>
        <strain evidence="10">ATCC MYA-4681 / CBS 112371</strain>
    </source>
</reference>
<dbReference type="GO" id="GO:0003729">
    <property type="term" value="F:mRNA binding"/>
    <property type="evidence" value="ECO:0007669"/>
    <property type="project" value="TreeGrafter"/>
</dbReference>
<dbReference type="InterPro" id="IPR051945">
    <property type="entry name" value="RRM_MRD1_RNA_proc_ribogen"/>
</dbReference>
<feature type="region of interest" description="Disordered" evidence="6">
    <location>
        <begin position="711"/>
        <end position="803"/>
    </location>
</feature>
<dbReference type="AlphaFoldDB" id="D4B2F1"/>
<dbReference type="Gene3D" id="3.30.70.330">
    <property type="match status" value="4"/>
</dbReference>
<evidence type="ECO:0000256" key="6">
    <source>
        <dbReference type="SAM" id="MobiDB-lite"/>
    </source>
</evidence>
<feature type="domain" description="RRM" evidence="8">
    <location>
        <begin position="370"/>
        <end position="481"/>
    </location>
</feature>
<protein>
    <recommendedName>
        <fullName evidence="8">RRM domain-containing protein</fullName>
    </recommendedName>
</protein>
<dbReference type="FunFam" id="3.30.70.330:FF:000406">
    <property type="entry name" value="Related to Nucleolar protein NOP4"/>
    <property type="match status" value="1"/>
</dbReference>
<gene>
    <name evidence="9" type="ORF">ARB_02679</name>
</gene>
<dbReference type="Pfam" id="PF00076">
    <property type="entry name" value="RRM_1"/>
    <property type="match status" value="3"/>
</dbReference>
<proteinExistence type="predicted"/>